<feature type="domain" description="Histidine kinase/HSP90-like ATPase" evidence="1">
    <location>
        <begin position="11"/>
        <end position="66"/>
    </location>
</feature>
<organism evidence="2 3">
    <name type="scientific">Candidatus Uhrbacteria bacterium RIFCSPLOWO2_02_FULL_49_11</name>
    <dbReference type="NCBI Taxonomy" id="1802409"/>
    <lineage>
        <taxon>Bacteria</taxon>
        <taxon>Candidatus Uhriibacteriota</taxon>
    </lineage>
</organism>
<dbReference type="CDD" id="cd16936">
    <property type="entry name" value="HATPase_RsbW-like"/>
    <property type="match status" value="1"/>
</dbReference>
<dbReference type="AlphaFoldDB" id="A0A1F7VAU7"/>
<comment type="caution">
    <text evidence="2">The sequence shown here is derived from an EMBL/GenBank/DDBJ whole genome shotgun (WGS) entry which is preliminary data.</text>
</comment>
<gene>
    <name evidence="2" type="ORF">A3I42_01530</name>
</gene>
<evidence type="ECO:0000259" key="1">
    <source>
        <dbReference type="Pfam" id="PF13581"/>
    </source>
</evidence>
<dbReference type="Pfam" id="PF13581">
    <property type="entry name" value="HATPase_c_2"/>
    <property type="match status" value="1"/>
</dbReference>
<proteinExistence type="predicted"/>
<evidence type="ECO:0000313" key="2">
    <source>
        <dbReference type="EMBL" id="OGL87679.1"/>
    </source>
</evidence>
<evidence type="ECO:0000313" key="3">
    <source>
        <dbReference type="Proteomes" id="UP000178264"/>
    </source>
</evidence>
<dbReference type="InterPro" id="IPR003594">
    <property type="entry name" value="HATPase_dom"/>
</dbReference>
<sequence>MLEQIEDMSTTHVSAMVTDEGKGFNHEALLDPRRPGNLLKESGRGVFIMKEYMKVEYLGDGNKVRLELPRTDGITP</sequence>
<dbReference type="EMBL" id="MGER01000065">
    <property type="protein sequence ID" value="OGL87679.1"/>
    <property type="molecule type" value="Genomic_DNA"/>
</dbReference>
<protein>
    <recommendedName>
        <fullName evidence="1">Histidine kinase/HSP90-like ATPase domain-containing protein</fullName>
    </recommendedName>
</protein>
<accession>A0A1F7VAU7</accession>
<reference evidence="2 3" key="1">
    <citation type="journal article" date="2016" name="Nat. Commun.">
        <title>Thousands of microbial genomes shed light on interconnected biogeochemical processes in an aquifer system.</title>
        <authorList>
            <person name="Anantharaman K."/>
            <person name="Brown C.T."/>
            <person name="Hug L.A."/>
            <person name="Sharon I."/>
            <person name="Castelle C.J."/>
            <person name="Probst A.J."/>
            <person name="Thomas B.C."/>
            <person name="Singh A."/>
            <person name="Wilkins M.J."/>
            <person name="Karaoz U."/>
            <person name="Brodie E.L."/>
            <person name="Williams K.H."/>
            <person name="Hubbard S.S."/>
            <person name="Banfield J.F."/>
        </authorList>
    </citation>
    <scope>NUCLEOTIDE SEQUENCE [LARGE SCALE GENOMIC DNA]</scope>
</reference>
<dbReference type="Gene3D" id="3.30.565.10">
    <property type="entry name" value="Histidine kinase-like ATPase, C-terminal domain"/>
    <property type="match status" value="1"/>
</dbReference>
<name>A0A1F7VAU7_9BACT</name>
<dbReference type="Proteomes" id="UP000178264">
    <property type="component" value="Unassembled WGS sequence"/>
</dbReference>
<dbReference type="InterPro" id="IPR036890">
    <property type="entry name" value="HATPase_C_sf"/>
</dbReference>